<proteinExistence type="predicted"/>
<organism evidence="1 2">
    <name type="scientific">Corchorus capsularis</name>
    <name type="common">Jute</name>
    <dbReference type="NCBI Taxonomy" id="210143"/>
    <lineage>
        <taxon>Eukaryota</taxon>
        <taxon>Viridiplantae</taxon>
        <taxon>Streptophyta</taxon>
        <taxon>Embryophyta</taxon>
        <taxon>Tracheophyta</taxon>
        <taxon>Spermatophyta</taxon>
        <taxon>Magnoliopsida</taxon>
        <taxon>eudicotyledons</taxon>
        <taxon>Gunneridae</taxon>
        <taxon>Pentapetalae</taxon>
        <taxon>rosids</taxon>
        <taxon>malvids</taxon>
        <taxon>Malvales</taxon>
        <taxon>Malvaceae</taxon>
        <taxon>Grewioideae</taxon>
        <taxon>Apeibeae</taxon>
        <taxon>Corchorus</taxon>
    </lineage>
</organism>
<gene>
    <name evidence="1" type="ORF">CCACVL1_16473</name>
</gene>
<dbReference type="EMBL" id="AWWV01011068">
    <property type="protein sequence ID" value="OMO74784.1"/>
    <property type="molecule type" value="Genomic_DNA"/>
</dbReference>
<dbReference type="Gramene" id="OMO74784">
    <property type="protein sequence ID" value="OMO74784"/>
    <property type="gene ID" value="CCACVL1_16473"/>
</dbReference>
<dbReference type="Proteomes" id="UP000188268">
    <property type="component" value="Unassembled WGS sequence"/>
</dbReference>
<evidence type="ECO:0000313" key="2">
    <source>
        <dbReference type="Proteomes" id="UP000188268"/>
    </source>
</evidence>
<comment type="caution">
    <text evidence="1">The sequence shown here is derived from an EMBL/GenBank/DDBJ whole genome shotgun (WGS) entry which is preliminary data.</text>
</comment>
<keyword evidence="2" id="KW-1185">Reference proteome</keyword>
<evidence type="ECO:0000313" key="1">
    <source>
        <dbReference type="EMBL" id="OMO74784.1"/>
    </source>
</evidence>
<dbReference type="AlphaFoldDB" id="A0A1R3HWX3"/>
<reference evidence="1 2" key="1">
    <citation type="submission" date="2013-09" db="EMBL/GenBank/DDBJ databases">
        <title>Corchorus capsularis genome sequencing.</title>
        <authorList>
            <person name="Alam M."/>
            <person name="Haque M.S."/>
            <person name="Islam M.S."/>
            <person name="Emdad E.M."/>
            <person name="Islam M.M."/>
            <person name="Ahmed B."/>
            <person name="Halim A."/>
            <person name="Hossen Q.M.M."/>
            <person name="Hossain M.Z."/>
            <person name="Ahmed R."/>
            <person name="Khan M.M."/>
            <person name="Islam R."/>
            <person name="Rashid M.M."/>
            <person name="Khan S.A."/>
            <person name="Rahman M.S."/>
            <person name="Alam M."/>
        </authorList>
    </citation>
    <scope>NUCLEOTIDE SEQUENCE [LARGE SCALE GENOMIC DNA]</scope>
    <source>
        <strain evidence="2">cv. CVL-1</strain>
        <tissue evidence="1">Whole seedling</tissue>
    </source>
</reference>
<accession>A0A1R3HWX3</accession>
<protein>
    <submittedName>
        <fullName evidence="1">Uncharacterized protein</fullName>
    </submittedName>
</protein>
<sequence>MGQDIKKFLELMKRAYRDFDFPPVEDSYGYAKPK</sequence>
<name>A0A1R3HWX3_COCAP</name>